<organism evidence="1 2">
    <name type="scientific">Paramecium sonneborni</name>
    <dbReference type="NCBI Taxonomy" id="65129"/>
    <lineage>
        <taxon>Eukaryota</taxon>
        <taxon>Sar</taxon>
        <taxon>Alveolata</taxon>
        <taxon>Ciliophora</taxon>
        <taxon>Intramacronucleata</taxon>
        <taxon>Oligohymenophorea</taxon>
        <taxon>Peniculida</taxon>
        <taxon>Parameciidae</taxon>
        <taxon>Paramecium</taxon>
    </lineage>
</organism>
<dbReference type="InterPro" id="IPR026306">
    <property type="entry name" value="RSBN1/Dpy-2/CEP530"/>
</dbReference>
<accession>A0A8S1KYR6</accession>
<proteinExistence type="predicted"/>
<dbReference type="Proteomes" id="UP000692954">
    <property type="component" value="Unassembled WGS sequence"/>
</dbReference>
<dbReference type="PANTHER" id="PTHR13354:SF11">
    <property type="entry name" value="LYSINE-SPECIFIC DEMETHYLASE 9"/>
    <property type="match status" value="1"/>
</dbReference>
<name>A0A8S1KYR6_9CILI</name>
<dbReference type="EMBL" id="CAJJDN010000013">
    <property type="protein sequence ID" value="CAD8059521.1"/>
    <property type="molecule type" value="Genomic_DNA"/>
</dbReference>
<dbReference type="AlphaFoldDB" id="A0A8S1KYR6"/>
<sequence length="1003" mass="117177">MSLILEKLLMDIMCFPYIKLIPLIENLDKFSNIVESVKINQESQQLWTYVYFGYNNEDLQFYIEWPDSSGTKQFKGWHIVAKYWALYLGQDSKYTFQGKTAYSNLRFGKGSWGIQTEFEEYKIGKSKLWPGVQMKTYDSKWITHTEESEYDSLLHEESEWVTDGIYEYGFGMWTKFFITNPSRIYEKPDRILIARLGFSDSDQAEFAVYIGRGDYEFWAGSMRPVQYAKNLDGYWNYIYFSYSKLQQIAVGYVNFLKQLQIQRTKFDPFDADPANNYARFYVGNWKNNQFGFNGRMVSAVVRMGRGSFINEIEEFQTWMELYKVPVDDELGTKDHEIQGAENKDTETYETFIYEHEAIETEQYSVYGWFKYCGDLSNSDAQTIIRLTNNEVDHLSDASILGDRTITAIQQGGNMIFGTYDIGFIDKDYEVNRQTEVELGEYRGIWMYIWVGYSRFDQQTGWFLGFPDISKGGVIKKTMHFSPKYLAVYLGKDGINKKFIGKSRHVHACYGTTQCWYFVNKVETEESLPAWIPYKLNNQFEFFIQKDDDALIVAQNDNAAIDVEITESNYPGSDIEAIFEYGIGIWTRWLMNYPFFLLEKADSHSIFRFTTNAQYEDAEQNGDRTVSAFVGRGEYKFSTYDAVLNKNDISTGSKFDKELEGYWNFIYFCYKRIPTNPKAIGYVFLSNVNVVKRIEIDNAKHWLLRNYARLVVGKKEFGHSAFQGKLFDPRVFLGKGSYIETSEDLINNLIPKFRAYPPYKEKQDNEPVQVEKAKITERVFKSYEEKYSGVFEYSVYGFAKGNKLRNITEWTTLVRVTQNTPDIQKDNENAGDRTLTIFADKGKWIYSTYDYGDLEVVDDDDGSIIHEFDMNKQWGKWTYFYFAYSFKLKQAYAYIRFIDQSENSFLFEDIYHFVPHYLSVFFAEDGYGKMFDGEAFDWYLGIGDGAFTTTPNPKQWPVDPAPPPDRILSALLANQGFNSGRIVKSQTFLQLDETVNLVEIKQEE</sequence>
<gene>
    <name evidence="1" type="ORF">PSON_ATCC_30995.1.T0130315</name>
</gene>
<protein>
    <submittedName>
        <fullName evidence="1">Uncharacterized protein</fullName>
    </submittedName>
</protein>
<dbReference type="PANTHER" id="PTHR13354">
    <property type="entry name" value="ROUND SPERMATID BASIC PROTEIN 1"/>
    <property type="match status" value="1"/>
</dbReference>
<dbReference type="OrthoDB" id="285236at2759"/>
<dbReference type="GO" id="GO:0005634">
    <property type="term" value="C:nucleus"/>
    <property type="evidence" value="ECO:0007669"/>
    <property type="project" value="InterPro"/>
</dbReference>
<evidence type="ECO:0000313" key="2">
    <source>
        <dbReference type="Proteomes" id="UP000692954"/>
    </source>
</evidence>
<evidence type="ECO:0000313" key="1">
    <source>
        <dbReference type="EMBL" id="CAD8059521.1"/>
    </source>
</evidence>
<comment type="caution">
    <text evidence="1">The sequence shown here is derived from an EMBL/GenBank/DDBJ whole genome shotgun (WGS) entry which is preliminary data.</text>
</comment>
<reference evidence="1" key="1">
    <citation type="submission" date="2021-01" db="EMBL/GenBank/DDBJ databases">
        <authorList>
            <consortium name="Genoscope - CEA"/>
            <person name="William W."/>
        </authorList>
    </citation>
    <scope>NUCLEOTIDE SEQUENCE</scope>
</reference>
<keyword evidence="2" id="KW-1185">Reference proteome</keyword>